<evidence type="ECO:0000256" key="2">
    <source>
        <dbReference type="ARBA" id="ARBA00022561"/>
    </source>
</evidence>
<dbReference type="GO" id="GO:0019028">
    <property type="term" value="C:viral capsid"/>
    <property type="evidence" value="ECO:0007669"/>
    <property type="project" value="UniProtKB-KW"/>
</dbReference>
<name>A0A514CZD6_9VIRU</name>
<comment type="subcellular location">
    <subcellularLocation>
        <location evidence="1">Virion</location>
    </subcellularLocation>
</comment>
<keyword evidence="2" id="KW-0167">Capsid protein</keyword>
<proteinExistence type="predicted"/>
<reference evidence="4" key="1">
    <citation type="submission" date="2019-05" db="EMBL/GenBank/DDBJ databases">
        <title>Metatranscriptomic reconstruction reveals RNA viruses with the potential to shape carbon cycling in soil.</title>
        <authorList>
            <person name="Starr E.P."/>
            <person name="Nuccio E."/>
            <person name="Pett-Ridge J."/>
            <person name="Banfield J.F."/>
            <person name="Firestone M.K."/>
        </authorList>
    </citation>
    <scope>NUCLEOTIDE SEQUENCE</scope>
    <source>
        <strain evidence="4">H3_Bulk_Litter_17_scaffold_1344</strain>
    </source>
</reference>
<accession>A0A514CZD6</accession>
<keyword evidence="3" id="KW-0946">Virion</keyword>
<protein>
    <recommendedName>
        <fullName evidence="5">Capsid protein</fullName>
    </recommendedName>
</protein>
<dbReference type="InterPro" id="IPR015954">
    <property type="entry name" value="Phage_RNA-type_capsid"/>
</dbReference>
<dbReference type="Gene3D" id="3.30.380.10">
    <property type="entry name" value="MS2 Viral Coat Protein"/>
    <property type="match status" value="1"/>
</dbReference>
<evidence type="ECO:0008006" key="5">
    <source>
        <dbReference type="Google" id="ProtNLM"/>
    </source>
</evidence>
<evidence type="ECO:0000256" key="3">
    <source>
        <dbReference type="ARBA" id="ARBA00022844"/>
    </source>
</evidence>
<organism evidence="4">
    <name type="scientific">Leviviridae sp</name>
    <dbReference type="NCBI Taxonomy" id="2027243"/>
    <lineage>
        <taxon>Viruses</taxon>
        <taxon>Riboviria</taxon>
        <taxon>Orthornavirae</taxon>
        <taxon>Lenarviricota</taxon>
        <taxon>Leviviricetes</taxon>
        <taxon>Norzivirales</taxon>
        <taxon>Fiersviridae</taxon>
    </lineage>
</organism>
<sequence>MSQQADITLNTVVYSSGGTSNGVTVWWNRAAGFAAGFSKLWQTFTQPKTGTQLKLVYQIELPTVATVDTNQFAAGDLMRTSTVQVSAFLAEGSTAAERTDLYLRLKDLVATVAFQAAFKDLNPVYG</sequence>
<evidence type="ECO:0000313" key="4">
    <source>
        <dbReference type="EMBL" id="QDH86705.1"/>
    </source>
</evidence>
<gene>
    <name evidence="4" type="ORF">H3BulkLitter171344_000002</name>
</gene>
<evidence type="ECO:0000256" key="1">
    <source>
        <dbReference type="ARBA" id="ARBA00004328"/>
    </source>
</evidence>
<dbReference type="EMBL" id="MN032862">
    <property type="protein sequence ID" value="QDH86705.1"/>
    <property type="molecule type" value="Genomic_RNA"/>
</dbReference>